<dbReference type="VEuPathDB" id="GiardiaDB:SS50377_22258"/>
<dbReference type="EMBL" id="AUWU02000003">
    <property type="protein sequence ID" value="KAH0574643.1"/>
    <property type="molecule type" value="Genomic_DNA"/>
</dbReference>
<name>V6LDD1_9EUKA</name>
<dbReference type="Proteomes" id="UP000018208">
    <property type="component" value="Unassembled WGS sequence"/>
</dbReference>
<dbReference type="EMBL" id="KI546166">
    <property type="protein sequence ID" value="EST42248.1"/>
    <property type="molecule type" value="Genomic_DNA"/>
</dbReference>
<evidence type="ECO:0000313" key="2">
    <source>
        <dbReference type="EMBL" id="KAH0574643.1"/>
    </source>
</evidence>
<reference evidence="2" key="2">
    <citation type="submission" date="2020-12" db="EMBL/GenBank/DDBJ databases">
        <title>New Spironucleus salmonicida genome in near-complete chromosomes.</title>
        <authorList>
            <person name="Xu F."/>
            <person name="Kurt Z."/>
            <person name="Jimenez-Gonzalez A."/>
            <person name="Astvaldsson A."/>
            <person name="Andersson J.O."/>
            <person name="Svard S.G."/>
        </authorList>
    </citation>
    <scope>NUCLEOTIDE SEQUENCE</scope>
    <source>
        <strain evidence="2">ATCC 50377</strain>
    </source>
</reference>
<reference evidence="1 2" key="1">
    <citation type="journal article" date="2014" name="PLoS Genet.">
        <title>The Genome of Spironucleus salmonicida Highlights a Fish Pathogen Adapted to Fluctuating Environments.</title>
        <authorList>
            <person name="Xu F."/>
            <person name="Jerlstrom-Hultqvist J."/>
            <person name="Einarsson E."/>
            <person name="Astvaldsson A."/>
            <person name="Svard S.G."/>
            <person name="Andersson J.O."/>
        </authorList>
    </citation>
    <scope>NUCLEOTIDE SEQUENCE</scope>
    <source>
        <strain evidence="2">ATCC 50377</strain>
    </source>
</reference>
<dbReference type="AlphaFoldDB" id="V6LDD1"/>
<keyword evidence="3" id="KW-1185">Reference proteome</keyword>
<gene>
    <name evidence="1" type="ORF">SS50377_18550</name>
    <name evidence="2" type="ORF">SS50377_22258</name>
</gene>
<protein>
    <submittedName>
        <fullName evidence="1">Uncharacterized protein</fullName>
    </submittedName>
</protein>
<accession>V6LDD1</accession>
<sequence length="867" mass="99355">MPPKDNASSSSATIQITLKTISASETYITPQIVFQFPQQQPMTMEISKSSRSVSAKKSSRQKEPIQQLAEYVKVEPTIQKEFEIPNPDNCIQSFIADQLKIFFDDPSLKGKVPAQFISYDCSCFLVSLQLQELIQLQINEFTYNAELTIRIVSSRHENQRVTSFLSPKTFPVLSFKILKASKIFQYADPEWRQRYLQPLKVECKILGNTYFSEPIDQIALGSDRKSVEFKIRLITAYACKTENEIYLIKRQIEENFVEITVHCRVPKNKIQVEKPKSAQTKSAVPIINDSFINFTAECKISLKQLLVERIFEEEVKLVPKYQLNGKTQVPDLGKMHNNQLDRQPLFQTVSILPQVKDVKQKEPVPEVTKQTQFSEYQKAPETLPLGDWSESFVSVRAAFQRPLSSWQIQTKETPSRSNSAKNSKNQVVGQNNIIQLENMVKPNFQHFERMYIYLGAKHNEMVKQILQYVAAKNLLFISENSQKSFKDKFSDDANDRLSDFIGLLSTSNVSDAISNPDLHSLNYQFITGYRFIDKHTQLIFLECPAQFDSFKDLRLILDQVGCTYKSAPAVSFRKRSLPKSAFLLLHFSLVKPIVKLSLQFSQKIGLVQKYIQLFNIVDNKLFPLEPVKMDLRGFQQADLFFDQNDIDQLIENFAGNIPKQADINFLFMDNDVEKFDDLTSVQRSIVSGSHDTMSSFSKSENTSPVAQKQINKVKEKQIKILTIKHRPIPQAPELIPIPEELLVVSPTESPRASQKYLPQYQINIQSGIINNSESDCPNQAIQKDKILENVSNDIFLGTALKGESIIKQVLEGKRTFQYSSQTLNKYSIQARILDKTLNGKNLQTEIDVQQPTLNKLDPLYIKERNWK</sequence>
<evidence type="ECO:0000313" key="1">
    <source>
        <dbReference type="EMBL" id="EST42248.1"/>
    </source>
</evidence>
<proteinExistence type="predicted"/>
<evidence type="ECO:0000313" key="3">
    <source>
        <dbReference type="Proteomes" id="UP000018208"/>
    </source>
</evidence>
<organism evidence="1">
    <name type="scientific">Spironucleus salmonicida</name>
    <dbReference type="NCBI Taxonomy" id="348837"/>
    <lineage>
        <taxon>Eukaryota</taxon>
        <taxon>Metamonada</taxon>
        <taxon>Diplomonadida</taxon>
        <taxon>Hexamitidae</taxon>
        <taxon>Hexamitinae</taxon>
        <taxon>Spironucleus</taxon>
    </lineage>
</organism>